<dbReference type="EMBL" id="VOQF01000006">
    <property type="protein sequence ID" value="TXC90577.1"/>
    <property type="molecule type" value="Genomic_DNA"/>
</dbReference>
<dbReference type="Proteomes" id="UP000321363">
    <property type="component" value="Unassembled WGS sequence"/>
</dbReference>
<accession>A0A5C6VZW3</accession>
<dbReference type="AlphaFoldDB" id="A0A5C6VZW3"/>
<evidence type="ECO:0000313" key="3">
    <source>
        <dbReference type="Proteomes" id="UP000321363"/>
    </source>
</evidence>
<keyword evidence="1" id="KW-0472">Membrane</keyword>
<name>A0A5C6VZW3_9BACI</name>
<evidence type="ECO:0000313" key="2">
    <source>
        <dbReference type="EMBL" id="TXC90577.1"/>
    </source>
</evidence>
<reference evidence="2 3" key="1">
    <citation type="journal article" date="2005" name="Int. J. Syst. Evol. Microbiol.">
        <title>Bacillus litoralis sp. nov., isolated from a tidal flat of the Yellow Sea in Korea.</title>
        <authorList>
            <person name="Yoon J.H."/>
            <person name="Oh T.K."/>
        </authorList>
    </citation>
    <scope>NUCLEOTIDE SEQUENCE [LARGE SCALE GENOMIC DNA]</scope>
    <source>
        <strain evidence="2 3">SW-211</strain>
    </source>
</reference>
<feature type="transmembrane region" description="Helical" evidence="1">
    <location>
        <begin position="36"/>
        <end position="62"/>
    </location>
</feature>
<proteinExistence type="predicted"/>
<organism evidence="2 3">
    <name type="scientific">Metabacillus litoralis</name>
    <dbReference type="NCBI Taxonomy" id="152268"/>
    <lineage>
        <taxon>Bacteria</taxon>
        <taxon>Bacillati</taxon>
        <taxon>Bacillota</taxon>
        <taxon>Bacilli</taxon>
        <taxon>Bacillales</taxon>
        <taxon>Bacillaceae</taxon>
        <taxon>Metabacillus</taxon>
    </lineage>
</organism>
<sequence>MNNTKKIYFIGYFILYPIIFLISFFTWMYFIKDNKLFTVIQDCLAILGIYYLMTSFLFLWYLPKQNKEK</sequence>
<keyword evidence="1" id="KW-0812">Transmembrane</keyword>
<comment type="caution">
    <text evidence="2">The sequence shown here is derived from an EMBL/GenBank/DDBJ whole genome shotgun (WGS) entry which is preliminary data.</text>
</comment>
<evidence type="ECO:0000256" key="1">
    <source>
        <dbReference type="SAM" id="Phobius"/>
    </source>
</evidence>
<gene>
    <name evidence="2" type="ORF">FS935_11720</name>
</gene>
<protein>
    <submittedName>
        <fullName evidence="2">Uncharacterized protein</fullName>
    </submittedName>
</protein>
<feature type="transmembrane region" description="Helical" evidence="1">
    <location>
        <begin position="7"/>
        <end position="30"/>
    </location>
</feature>
<keyword evidence="3" id="KW-1185">Reference proteome</keyword>
<keyword evidence="1" id="KW-1133">Transmembrane helix</keyword>